<protein>
    <submittedName>
        <fullName evidence="1">Uncharacterized protein</fullName>
    </submittedName>
</protein>
<proteinExistence type="predicted"/>
<evidence type="ECO:0000313" key="2">
    <source>
        <dbReference type="Proteomes" id="UP000887116"/>
    </source>
</evidence>
<organism evidence="1 2">
    <name type="scientific">Trichonephila clavata</name>
    <name type="common">Joro spider</name>
    <name type="synonym">Nephila clavata</name>
    <dbReference type="NCBI Taxonomy" id="2740835"/>
    <lineage>
        <taxon>Eukaryota</taxon>
        <taxon>Metazoa</taxon>
        <taxon>Ecdysozoa</taxon>
        <taxon>Arthropoda</taxon>
        <taxon>Chelicerata</taxon>
        <taxon>Arachnida</taxon>
        <taxon>Araneae</taxon>
        <taxon>Araneomorphae</taxon>
        <taxon>Entelegynae</taxon>
        <taxon>Araneoidea</taxon>
        <taxon>Nephilidae</taxon>
        <taxon>Trichonephila</taxon>
    </lineage>
</organism>
<dbReference type="EMBL" id="BMAO01006102">
    <property type="protein sequence ID" value="GFR06048.1"/>
    <property type="molecule type" value="Genomic_DNA"/>
</dbReference>
<keyword evidence="2" id="KW-1185">Reference proteome</keyword>
<feature type="non-terminal residue" evidence="1">
    <location>
        <position position="1"/>
    </location>
</feature>
<evidence type="ECO:0000313" key="1">
    <source>
        <dbReference type="EMBL" id="GFR06048.1"/>
    </source>
</evidence>
<comment type="caution">
    <text evidence="1">The sequence shown here is derived from an EMBL/GenBank/DDBJ whole genome shotgun (WGS) entry which is preliminary data.</text>
</comment>
<gene>
    <name evidence="1" type="ORF">TNCT_331431</name>
</gene>
<dbReference type="Proteomes" id="UP000887116">
    <property type="component" value="Unassembled WGS sequence"/>
</dbReference>
<accession>A0A8X6GL35</accession>
<dbReference type="AlphaFoldDB" id="A0A8X6GL35"/>
<sequence length="21" mass="2556">KIILFSKIFRITHRKSTPLRT</sequence>
<name>A0A8X6GL35_TRICU</name>
<reference evidence="1" key="1">
    <citation type="submission" date="2020-07" db="EMBL/GenBank/DDBJ databases">
        <title>Multicomponent nature underlies the extraordinary mechanical properties of spider dragline silk.</title>
        <authorList>
            <person name="Kono N."/>
            <person name="Nakamura H."/>
            <person name="Mori M."/>
            <person name="Yoshida Y."/>
            <person name="Ohtoshi R."/>
            <person name="Malay A.D."/>
            <person name="Moran D.A.P."/>
            <person name="Tomita M."/>
            <person name="Numata K."/>
            <person name="Arakawa K."/>
        </authorList>
    </citation>
    <scope>NUCLEOTIDE SEQUENCE</scope>
</reference>